<dbReference type="InterPro" id="IPR052754">
    <property type="entry name" value="NTPase_KAP_P-loop"/>
</dbReference>
<organism evidence="2 3">
    <name type="scientific">Mesorhizobium plurifarium</name>
    <dbReference type="NCBI Taxonomy" id="69974"/>
    <lineage>
        <taxon>Bacteria</taxon>
        <taxon>Pseudomonadati</taxon>
        <taxon>Pseudomonadota</taxon>
        <taxon>Alphaproteobacteria</taxon>
        <taxon>Hyphomicrobiales</taxon>
        <taxon>Phyllobacteriaceae</taxon>
        <taxon>Mesorhizobium</taxon>
    </lineage>
</organism>
<evidence type="ECO:0000313" key="3">
    <source>
        <dbReference type="Proteomes" id="UP000046122"/>
    </source>
</evidence>
<dbReference type="Pfam" id="PF07693">
    <property type="entry name" value="KAP_NTPase"/>
    <property type="match status" value="1"/>
</dbReference>
<dbReference type="InterPro" id="IPR027417">
    <property type="entry name" value="P-loop_NTPase"/>
</dbReference>
<dbReference type="AlphaFoldDB" id="A0A090GGY8"/>
<dbReference type="PANTHER" id="PTHR22674:SF6">
    <property type="entry name" value="NTPASE KAP FAMILY P-LOOP DOMAIN-CONTAINING PROTEIN 1"/>
    <property type="match status" value="1"/>
</dbReference>
<dbReference type="Proteomes" id="UP000046122">
    <property type="component" value="Unassembled WGS sequence"/>
</dbReference>
<reference evidence="2 3" key="1">
    <citation type="submission" date="2014-08" db="EMBL/GenBank/DDBJ databases">
        <authorList>
            <person name="Moulin Lionel"/>
        </authorList>
    </citation>
    <scope>NUCLEOTIDE SEQUENCE [LARGE SCALE GENOMIC DNA]</scope>
</reference>
<dbReference type="SUPFAM" id="SSF52540">
    <property type="entry name" value="P-loop containing nucleoside triphosphate hydrolases"/>
    <property type="match status" value="1"/>
</dbReference>
<name>A0A090GGY8_MESPL</name>
<dbReference type="InterPro" id="IPR011646">
    <property type="entry name" value="KAP_P-loop"/>
</dbReference>
<gene>
    <name evidence="2" type="ORF">MPL3365_70184</name>
</gene>
<sequence>MIGLIGAWGAGKSSVVELTLRYLKHEEMVRASGNTQPSIQDLEEMSRKFMRVEPVTNALIAGNLDVDLWERNHRDREFLKACGSNEDAALALEYWRLKRKVENDPRNIVVRFSPWLFPGKAELASALISDLARAIGERLGSEVQEAFAAMLSRLTQAVPLAGAATDVITGGAFGGLLASSLDISDKLAKRLTSGPTLESVRDRLRQALRALGTKKVVVVVDDLDRLTPAEAVEMISLLKGLGDLPNVIYLLCYDELRLAKLIKTDLRLDGHEFLQKIVQYPVHLPPLDPTDISRLLDADLQEILPTLRSDDQRRLGYAWYLVLRHYLRTPRDVRRLINAYSVACAGLGDHTDPIDLLILETIRIYEPSIYNWVRQNLDQVVM</sequence>
<dbReference type="EMBL" id="CCNE01000065">
    <property type="protein sequence ID" value="CDX61961.1"/>
    <property type="molecule type" value="Genomic_DNA"/>
</dbReference>
<evidence type="ECO:0000259" key="1">
    <source>
        <dbReference type="Pfam" id="PF07693"/>
    </source>
</evidence>
<proteinExistence type="predicted"/>
<feature type="domain" description="KAP NTPase" evidence="1">
    <location>
        <begin position="2"/>
        <end position="342"/>
    </location>
</feature>
<accession>A0A090GGY8</accession>
<evidence type="ECO:0000313" key="2">
    <source>
        <dbReference type="EMBL" id="CDX61961.1"/>
    </source>
</evidence>
<dbReference type="PANTHER" id="PTHR22674">
    <property type="entry name" value="NTPASE, KAP FAMILY P-LOOP DOMAIN-CONTAINING 1"/>
    <property type="match status" value="1"/>
</dbReference>
<protein>
    <recommendedName>
        <fullName evidence="1">KAP NTPase domain-containing protein</fullName>
    </recommendedName>
</protein>